<dbReference type="AlphaFoldDB" id="A0A8S4RYA7"/>
<gene>
    <name evidence="2" type="primary">jg14627</name>
    <name evidence="2" type="ORF">PAEG_LOCUS18837</name>
</gene>
<comment type="caution">
    <text evidence="2">The sequence shown here is derived from an EMBL/GenBank/DDBJ whole genome shotgun (WGS) entry which is preliminary data.</text>
</comment>
<protein>
    <submittedName>
        <fullName evidence="2">Jg14627 protein</fullName>
    </submittedName>
</protein>
<accession>A0A8S4RYA7</accession>
<organism evidence="2 3">
    <name type="scientific">Pararge aegeria aegeria</name>
    <dbReference type="NCBI Taxonomy" id="348720"/>
    <lineage>
        <taxon>Eukaryota</taxon>
        <taxon>Metazoa</taxon>
        <taxon>Ecdysozoa</taxon>
        <taxon>Arthropoda</taxon>
        <taxon>Hexapoda</taxon>
        <taxon>Insecta</taxon>
        <taxon>Pterygota</taxon>
        <taxon>Neoptera</taxon>
        <taxon>Endopterygota</taxon>
        <taxon>Lepidoptera</taxon>
        <taxon>Glossata</taxon>
        <taxon>Ditrysia</taxon>
        <taxon>Papilionoidea</taxon>
        <taxon>Nymphalidae</taxon>
        <taxon>Satyrinae</taxon>
        <taxon>Satyrini</taxon>
        <taxon>Parargina</taxon>
        <taxon>Pararge</taxon>
    </lineage>
</organism>
<keyword evidence="3" id="KW-1185">Reference proteome</keyword>
<evidence type="ECO:0000313" key="3">
    <source>
        <dbReference type="Proteomes" id="UP000838756"/>
    </source>
</evidence>
<feature type="region of interest" description="Disordered" evidence="1">
    <location>
        <begin position="47"/>
        <end position="68"/>
    </location>
</feature>
<dbReference type="EMBL" id="CAKXAJ010025666">
    <property type="protein sequence ID" value="CAH2242566.1"/>
    <property type="molecule type" value="Genomic_DNA"/>
</dbReference>
<reference evidence="2" key="1">
    <citation type="submission" date="2022-03" db="EMBL/GenBank/DDBJ databases">
        <authorList>
            <person name="Lindestad O."/>
        </authorList>
    </citation>
    <scope>NUCLEOTIDE SEQUENCE</scope>
</reference>
<sequence>MQILWPMARAETCMHYRQHWSGQPPACIPARLVKGLSYTAARRHMHGQKTPSIHEEYLESSIAPLRTP</sequence>
<dbReference type="Proteomes" id="UP000838756">
    <property type="component" value="Unassembled WGS sequence"/>
</dbReference>
<name>A0A8S4RYA7_9NEOP</name>
<proteinExistence type="predicted"/>
<evidence type="ECO:0000256" key="1">
    <source>
        <dbReference type="SAM" id="MobiDB-lite"/>
    </source>
</evidence>
<evidence type="ECO:0000313" key="2">
    <source>
        <dbReference type="EMBL" id="CAH2242566.1"/>
    </source>
</evidence>